<dbReference type="OMA" id="YKYAATK"/>
<dbReference type="Pfam" id="PF00106">
    <property type="entry name" value="adh_short"/>
    <property type="match status" value="1"/>
</dbReference>
<dbReference type="RefSeq" id="XP_038076707.1">
    <property type="nucleotide sequence ID" value="XM_038220779.1"/>
</dbReference>
<name>A0A914BMK9_PATMI</name>
<dbReference type="PRINTS" id="PR00081">
    <property type="entry name" value="GDHRDH"/>
</dbReference>
<organism evidence="2 3">
    <name type="scientific">Patiria miniata</name>
    <name type="common">Bat star</name>
    <name type="synonym">Asterina miniata</name>
    <dbReference type="NCBI Taxonomy" id="46514"/>
    <lineage>
        <taxon>Eukaryota</taxon>
        <taxon>Metazoa</taxon>
        <taxon>Echinodermata</taxon>
        <taxon>Eleutherozoa</taxon>
        <taxon>Asterozoa</taxon>
        <taxon>Asteroidea</taxon>
        <taxon>Valvatacea</taxon>
        <taxon>Valvatida</taxon>
        <taxon>Asterinidae</taxon>
        <taxon>Patiria</taxon>
    </lineage>
</organism>
<accession>A0A914BMK9</accession>
<protein>
    <recommendedName>
        <fullName evidence="4">Hydroxysteroid 11-beta-dehydrogenase 1-like protein</fullName>
    </recommendedName>
</protein>
<keyword evidence="1" id="KW-0560">Oxidoreductase</keyword>
<keyword evidence="3" id="KW-1185">Reference proteome</keyword>
<dbReference type="InterPro" id="IPR036291">
    <property type="entry name" value="NAD(P)-bd_dom_sf"/>
</dbReference>
<sequence length="298" mass="33472">MGWKTFAVIGIVAYFVYQSIDRFDPASIKDKRVVITGASTGIGEEIAYHYARFGARILITARREAVLKQVVAKCKELGAKEAFYVPLDMAQEEAPKTLIDEAQKKFGGLDHLILNHIINTYPKFWEGEFDSVMKKTMDINFYAYIRLATHATPMLKKSNGHIGVVSSGAGKIGLPFVAVYSASKFALHGFFDALRQEYEMQNFGISISTFVLGGINTTTVAQDTTKIFLPQTFSTTPYDTALRIIKGTANREREVYYPFQAFQITKMRDFAPVLMERIIQSQTLNQDTISKILKSRGE</sequence>
<reference evidence="2" key="1">
    <citation type="submission" date="2022-11" db="UniProtKB">
        <authorList>
            <consortium name="EnsemblMetazoa"/>
        </authorList>
    </citation>
    <scope>IDENTIFICATION</scope>
</reference>
<dbReference type="Proteomes" id="UP000887568">
    <property type="component" value="Unplaced"/>
</dbReference>
<evidence type="ECO:0008006" key="4">
    <source>
        <dbReference type="Google" id="ProtNLM"/>
    </source>
</evidence>
<dbReference type="PROSITE" id="PS00061">
    <property type="entry name" value="ADH_SHORT"/>
    <property type="match status" value="1"/>
</dbReference>
<dbReference type="PANTHER" id="PTHR44404">
    <property type="entry name" value="HYDROXYSTEROID DEHYDROGENASE 1M"/>
    <property type="match status" value="1"/>
</dbReference>
<evidence type="ECO:0000256" key="1">
    <source>
        <dbReference type="ARBA" id="ARBA00023002"/>
    </source>
</evidence>
<dbReference type="PANTHER" id="PTHR44404:SF1">
    <property type="entry name" value="HYDROXYSTEROID 11-BETA-DEHYDROGENASE 1-LIKE PROTEIN"/>
    <property type="match status" value="1"/>
</dbReference>
<dbReference type="Gene3D" id="3.40.50.720">
    <property type="entry name" value="NAD(P)-binding Rossmann-like Domain"/>
    <property type="match status" value="1"/>
</dbReference>
<dbReference type="SUPFAM" id="SSF51735">
    <property type="entry name" value="NAD(P)-binding Rossmann-fold domains"/>
    <property type="match status" value="1"/>
</dbReference>
<dbReference type="InterPro" id="IPR020904">
    <property type="entry name" value="Sc_DH/Rdtase_CS"/>
</dbReference>
<dbReference type="GO" id="GO:0016491">
    <property type="term" value="F:oxidoreductase activity"/>
    <property type="evidence" value="ECO:0007669"/>
    <property type="project" value="UniProtKB-KW"/>
</dbReference>
<dbReference type="AlphaFoldDB" id="A0A914BMK9"/>
<dbReference type="InterPro" id="IPR002347">
    <property type="entry name" value="SDR_fam"/>
</dbReference>
<dbReference type="GeneID" id="119744707"/>
<proteinExistence type="predicted"/>
<dbReference type="EnsemblMetazoa" id="XM_038220779.1">
    <property type="protein sequence ID" value="XP_038076707.1"/>
    <property type="gene ID" value="LOC119744707"/>
</dbReference>
<evidence type="ECO:0000313" key="2">
    <source>
        <dbReference type="EnsemblMetazoa" id="XP_038076707.1"/>
    </source>
</evidence>
<evidence type="ECO:0000313" key="3">
    <source>
        <dbReference type="Proteomes" id="UP000887568"/>
    </source>
</evidence>
<dbReference type="OrthoDB" id="1933717at2759"/>